<gene>
    <name evidence="6" type="ORF">GCM10007103_19760</name>
</gene>
<comment type="subcellular location">
    <subcellularLocation>
        <location evidence="1">Cell outer membrane</location>
    </subcellularLocation>
</comment>
<dbReference type="RefSeq" id="WP_189604587.1">
    <property type="nucleotide sequence ID" value="NZ_BMXB01000007.1"/>
</dbReference>
<dbReference type="Pfam" id="PF13715">
    <property type="entry name" value="CarbopepD_reg_2"/>
    <property type="match status" value="1"/>
</dbReference>
<sequence length="803" mass="91479">MTNYCQPLLFTLLFLSSAAAISQHKVQGKVLDKASNPVPYANIILLNADDSTSVVKGAVSEESGTFHFENIAANEYLVKVSFVGFEEMLRKINVSKDENLGEFILSESVSNLDEVAINVKNPTVRREIDRLVFNVANTSLSSGNTWDILRRTPGVLVANGNLQVRNQGVQVYINDRKVHLTASELRDLLESYSAENIQSIEVITNPPARYDAEGGSILNIVTSKGITIGYKGSVNAALTQAIFPKYTFGTSHYYKADKLNVFANYSFNPRKEFKEDESYINFMDDRDVLSRWETDFDRTTRSNAHNANVILDYYIDDRNTLSFSSNGLYSPNKTFDNNVFTDISSMANSAFANFQTVSGLEEDQSNLGMDLEYKHQLKTEGAEISAKGHYTRYDQDRFQEVSTDYEDSSGALIQENDFFTEAKQQINIYTAQLDYVTPLAGTTFEAGVKTSVIDSESGIDFFDVENGSTDYNETLSDNFLYDENIFAGYVSAAKDWESWSVKAGLRGEYTEREGESRSMDQVHNREYFELFPTFYLMHNLSANHSLSFDYSRRIQRPRYESLNPFRYFLNENNFNSGNPNLRAAISDNFNLNYTLKSAYFFDLYYRDNGPSTQVLSFQDNDNRTIRNVSVNLLESVSYGLDVSHGRSLTDFWYTYGYFSLFHEEQTFMALESGNVPVDIAIDGFLGSWYNSFTLSKDGTFTGELSLTYVSDYITGSYNFDPMTTLSIGFRKSLWNNRAELTLNLEDILDETNTWLRSSYLNQDNGFFAQPESRYVRVGFKYNFGNFRLSDNQRNVQAEERDRL</sequence>
<keyword evidence="3" id="KW-0998">Cell outer membrane</keyword>
<dbReference type="Gene3D" id="2.40.170.20">
    <property type="entry name" value="TonB-dependent receptor, beta-barrel domain"/>
    <property type="match status" value="1"/>
</dbReference>
<dbReference type="SUPFAM" id="SSF56935">
    <property type="entry name" value="Porins"/>
    <property type="match status" value="1"/>
</dbReference>
<dbReference type="EMBL" id="BMXB01000007">
    <property type="protein sequence ID" value="GHA38419.1"/>
    <property type="molecule type" value="Genomic_DNA"/>
</dbReference>
<reference evidence="6" key="1">
    <citation type="journal article" date="2014" name="Int. J. Syst. Evol. Microbiol.">
        <title>Complete genome sequence of Corynebacterium casei LMG S-19264T (=DSM 44701T), isolated from a smear-ripened cheese.</title>
        <authorList>
            <consortium name="US DOE Joint Genome Institute (JGI-PGF)"/>
            <person name="Walter F."/>
            <person name="Albersmeier A."/>
            <person name="Kalinowski J."/>
            <person name="Ruckert C."/>
        </authorList>
    </citation>
    <scope>NUCLEOTIDE SEQUENCE</scope>
    <source>
        <strain evidence="6">KCTC 12719</strain>
    </source>
</reference>
<evidence type="ECO:0000259" key="5">
    <source>
        <dbReference type="Pfam" id="PF14905"/>
    </source>
</evidence>
<dbReference type="InterPro" id="IPR036942">
    <property type="entry name" value="Beta-barrel_TonB_sf"/>
</dbReference>
<evidence type="ECO:0000256" key="4">
    <source>
        <dbReference type="SAM" id="SignalP"/>
    </source>
</evidence>
<dbReference type="Pfam" id="PF14905">
    <property type="entry name" value="OMP_b-brl_3"/>
    <property type="match status" value="1"/>
</dbReference>
<feature type="signal peptide" evidence="4">
    <location>
        <begin position="1"/>
        <end position="19"/>
    </location>
</feature>
<keyword evidence="7" id="KW-1185">Reference proteome</keyword>
<reference evidence="6" key="2">
    <citation type="submission" date="2020-09" db="EMBL/GenBank/DDBJ databases">
        <authorList>
            <person name="Sun Q."/>
            <person name="Kim S."/>
        </authorList>
    </citation>
    <scope>NUCLEOTIDE SEQUENCE</scope>
    <source>
        <strain evidence="6">KCTC 12719</strain>
    </source>
</reference>
<evidence type="ECO:0000313" key="6">
    <source>
        <dbReference type="EMBL" id="GHA38419.1"/>
    </source>
</evidence>
<keyword evidence="4" id="KW-0732">Signal</keyword>
<dbReference type="AlphaFoldDB" id="A0A918SH05"/>
<accession>A0A918SH05</accession>
<dbReference type="Gene3D" id="2.60.40.1120">
    <property type="entry name" value="Carboxypeptidase-like, regulatory domain"/>
    <property type="match status" value="1"/>
</dbReference>
<dbReference type="GO" id="GO:0009279">
    <property type="term" value="C:cell outer membrane"/>
    <property type="evidence" value="ECO:0007669"/>
    <property type="project" value="UniProtKB-SubCell"/>
</dbReference>
<keyword evidence="6" id="KW-0675">Receptor</keyword>
<evidence type="ECO:0000313" key="7">
    <source>
        <dbReference type="Proteomes" id="UP000610456"/>
    </source>
</evidence>
<dbReference type="InterPro" id="IPR041700">
    <property type="entry name" value="OMP_b-brl_3"/>
</dbReference>
<name>A0A918SH05_9FLAO</name>
<protein>
    <submittedName>
        <fullName evidence="6">TonB-dependent receptor</fullName>
    </submittedName>
</protein>
<dbReference type="InterPro" id="IPR008969">
    <property type="entry name" value="CarboxyPept-like_regulatory"/>
</dbReference>
<dbReference type="PANTHER" id="PTHR40980:SF4">
    <property type="entry name" value="TONB-DEPENDENT RECEPTOR-LIKE BETA-BARREL DOMAIN-CONTAINING PROTEIN"/>
    <property type="match status" value="1"/>
</dbReference>
<proteinExistence type="predicted"/>
<organism evidence="6 7">
    <name type="scientific">Salinimicrobium marinum</name>
    <dbReference type="NCBI Taxonomy" id="680283"/>
    <lineage>
        <taxon>Bacteria</taxon>
        <taxon>Pseudomonadati</taxon>
        <taxon>Bacteroidota</taxon>
        <taxon>Flavobacteriia</taxon>
        <taxon>Flavobacteriales</taxon>
        <taxon>Flavobacteriaceae</taxon>
        <taxon>Salinimicrobium</taxon>
    </lineage>
</organism>
<evidence type="ECO:0000256" key="1">
    <source>
        <dbReference type="ARBA" id="ARBA00004442"/>
    </source>
</evidence>
<evidence type="ECO:0000256" key="3">
    <source>
        <dbReference type="ARBA" id="ARBA00023237"/>
    </source>
</evidence>
<evidence type="ECO:0000256" key="2">
    <source>
        <dbReference type="ARBA" id="ARBA00023136"/>
    </source>
</evidence>
<dbReference type="SUPFAM" id="SSF49464">
    <property type="entry name" value="Carboxypeptidase regulatory domain-like"/>
    <property type="match status" value="1"/>
</dbReference>
<keyword evidence="2" id="KW-0472">Membrane</keyword>
<dbReference type="Proteomes" id="UP000610456">
    <property type="component" value="Unassembled WGS sequence"/>
</dbReference>
<dbReference type="PANTHER" id="PTHR40980">
    <property type="entry name" value="PLUG DOMAIN-CONTAINING PROTEIN"/>
    <property type="match status" value="1"/>
</dbReference>
<comment type="caution">
    <text evidence="6">The sequence shown here is derived from an EMBL/GenBank/DDBJ whole genome shotgun (WGS) entry which is preliminary data.</text>
</comment>
<feature type="domain" description="Outer membrane protein beta-barrel" evidence="5">
    <location>
        <begin position="375"/>
        <end position="781"/>
    </location>
</feature>
<feature type="chain" id="PRO_5037734029" evidence="4">
    <location>
        <begin position="20"/>
        <end position="803"/>
    </location>
</feature>